<dbReference type="eggNOG" id="COG3173">
    <property type="taxonomic scope" value="Bacteria"/>
</dbReference>
<dbReference type="SUPFAM" id="SSF56112">
    <property type="entry name" value="Protein kinase-like (PK-like)"/>
    <property type="match status" value="1"/>
</dbReference>
<keyword evidence="3" id="KW-1185">Reference proteome</keyword>
<dbReference type="STRING" id="512565.AMIS_43520"/>
<dbReference type="PANTHER" id="PTHR21310:SF15">
    <property type="entry name" value="AMINOGLYCOSIDE PHOSPHOTRANSFERASE DOMAIN-CONTAINING PROTEIN"/>
    <property type="match status" value="1"/>
</dbReference>
<dbReference type="PANTHER" id="PTHR21310">
    <property type="entry name" value="AMINOGLYCOSIDE PHOSPHOTRANSFERASE-RELATED-RELATED"/>
    <property type="match status" value="1"/>
</dbReference>
<dbReference type="Pfam" id="PF01636">
    <property type="entry name" value="APH"/>
    <property type="match status" value="1"/>
</dbReference>
<dbReference type="Proteomes" id="UP000007882">
    <property type="component" value="Chromosome"/>
</dbReference>
<evidence type="ECO:0000313" key="2">
    <source>
        <dbReference type="EMBL" id="BAL89572.1"/>
    </source>
</evidence>
<name>I0H985_ACTM4</name>
<dbReference type="KEGG" id="ams:AMIS_43520"/>
<protein>
    <submittedName>
        <fullName evidence="2">Putative phosphotransferase</fullName>
    </submittedName>
</protein>
<feature type="domain" description="Aminoglycoside phosphotransferase" evidence="1">
    <location>
        <begin position="22"/>
        <end position="251"/>
    </location>
</feature>
<keyword evidence="2" id="KW-0808">Transferase</keyword>
<dbReference type="EMBL" id="AP012319">
    <property type="protein sequence ID" value="BAL89572.1"/>
    <property type="molecule type" value="Genomic_DNA"/>
</dbReference>
<dbReference type="Gene3D" id="3.90.1200.10">
    <property type="match status" value="1"/>
</dbReference>
<dbReference type="AlphaFoldDB" id="I0H985"/>
<dbReference type="HOGENOM" id="CLU_074080_0_0_11"/>
<dbReference type="InterPro" id="IPR002575">
    <property type="entry name" value="Aminoglycoside_PTrfase"/>
</dbReference>
<reference evidence="2 3" key="1">
    <citation type="submission" date="2012-02" db="EMBL/GenBank/DDBJ databases">
        <title>Complete genome sequence of Actinoplanes missouriensis 431 (= NBRC 102363).</title>
        <authorList>
            <person name="Ohnishi Y."/>
            <person name="Ishikawa J."/>
            <person name="Sekine M."/>
            <person name="Hosoyama A."/>
            <person name="Harada T."/>
            <person name="Narita H."/>
            <person name="Hata T."/>
            <person name="Konno Y."/>
            <person name="Tutikane K."/>
            <person name="Fujita N."/>
            <person name="Horinouchi S."/>
            <person name="Hayakawa M."/>
        </authorList>
    </citation>
    <scope>NUCLEOTIDE SEQUENCE [LARGE SCALE GENOMIC DNA]</scope>
    <source>
        <strain evidence="3">ATCC 14538 / DSM 43046 / CBS 188.64 / JCM 3121 / NBRC 102363 / NCIMB 12654 / NRRL B-3342 / UNCC 431</strain>
    </source>
</reference>
<organism evidence="2 3">
    <name type="scientific">Actinoplanes missouriensis (strain ATCC 14538 / DSM 43046 / CBS 188.64 / JCM 3121 / NBRC 102363 / NCIMB 12654 / NRRL B-3342 / UNCC 431)</name>
    <dbReference type="NCBI Taxonomy" id="512565"/>
    <lineage>
        <taxon>Bacteria</taxon>
        <taxon>Bacillati</taxon>
        <taxon>Actinomycetota</taxon>
        <taxon>Actinomycetes</taxon>
        <taxon>Micromonosporales</taxon>
        <taxon>Micromonosporaceae</taxon>
        <taxon>Actinoplanes</taxon>
    </lineage>
</organism>
<dbReference type="PATRIC" id="fig|512565.3.peg.4337"/>
<dbReference type="RefSeq" id="WP_014444466.1">
    <property type="nucleotide sequence ID" value="NC_017093.1"/>
</dbReference>
<evidence type="ECO:0000313" key="3">
    <source>
        <dbReference type="Proteomes" id="UP000007882"/>
    </source>
</evidence>
<dbReference type="InterPro" id="IPR051678">
    <property type="entry name" value="AGP_Transferase"/>
</dbReference>
<dbReference type="CDD" id="cd05154">
    <property type="entry name" value="ACAD10_11_N-like"/>
    <property type="match status" value="1"/>
</dbReference>
<sequence length="307" mass="32659">MSIQELESIAAALGSRVVGTSTLAGGFSHETLLVTLTDRRVVVVRFGGTDPAVEAGVMAAAREHVPVPDVLLVTPSATVIGFVEGVVLSDVLAGELSAREAASLGAEVGRTVARIGRVGFDRRGFFTGPDLTVAGERPWSRQLAEVAEHCMSAAPAGRLDAATRRAWADLCAAHAPALTEIDGHARLVHSDINPKNILVARLDNGWEVRSLLDWEFSYSGSPYADAANMARFGAEYPDGFLDGFRQGFAEDPPLPIVPNWAYLGEVLDMFALSDLVTRPQGHLVAEQAAARIRELVGHGSGRTVKNE</sequence>
<evidence type="ECO:0000259" key="1">
    <source>
        <dbReference type="Pfam" id="PF01636"/>
    </source>
</evidence>
<dbReference type="InterPro" id="IPR041726">
    <property type="entry name" value="ACAD10_11_N"/>
</dbReference>
<proteinExistence type="predicted"/>
<dbReference type="GO" id="GO:0016740">
    <property type="term" value="F:transferase activity"/>
    <property type="evidence" value="ECO:0007669"/>
    <property type="project" value="UniProtKB-KW"/>
</dbReference>
<dbReference type="InterPro" id="IPR011009">
    <property type="entry name" value="Kinase-like_dom_sf"/>
</dbReference>
<accession>I0H985</accession>
<gene>
    <name evidence="2" type="ordered locus">AMIS_43520</name>
</gene>
<dbReference type="OrthoDB" id="7326703at2"/>